<sequence>MPARWSASLVWALAAALAVFWGLRLFVPAQPVPSQARLAEAGGALAGDLTRLLGAAPVAVGAAVAAPPPDAATRFRLSGIVATSHDIARGSAGVAILAVDGKPARAYRVGEALDEARQYRLDSVGLRSARIATDGGAGFTLDLPPPAAAATGTPGAAGGAASPPLPGAAMPAPPLPSYGGNPMPGAPASPTSMGGVPSPTSPPSYTPPFTPPAPPPGTLSATGNPIPGLPNALSPAGANGTTVDGRNPAAVQ</sequence>
<evidence type="ECO:0000313" key="3">
    <source>
        <dbReference type="Proteomes" id="UP000037660"/>
    </source>
</evidence>
<evidence type="ECO:0000256" key="1">
    <source>
        <dbReference type="SAM" id="MobiDB-lite"/>
    </source>
</evidence>
<proteinExistence type="predicted"/>
<comment type="caution">
    <text evidence="2">The sequence shown here is derived from an EMBL/GenBank/DDBJ whole genome shotgun (WGS) entry which is preliminary data.</text>
</comment>
<dbReference type="STRING" id="1547922.ISF6_0946"/>
<name>A0A0K8P969_PISS1</name>
<protein>
    <recommendedName>
        <fullName evidence="4">General secretion pathway protein C</fullName>
    </recommendedName>
</protein>
<dbReference type="EMBL" id="BBYR01000186">
    <property type="protein sequence ID" value="GAP39074.1"/>
    <property type="molecule type" value="Genomic_DNA"/>
</dbReference>
<dbReference type="AlphaFoldDB" id="A0A0K8P969"/>
<organism evidence="2 3">
    <name type="scientific">Piscinibacter sakaiensis</name>
    <name type="common">Ideonella sakaiensis</name>
    <dbReference type="NCBI Taxonomy" id="1547922"/>
    <lineage>
        <taxon>Bacteria</taxon>
        <taxon>Pseudomonadati</taxon>
        <taxon>Pseudomonadota</taxon>
        <taxon>Betaproteobacteria</taxon>
        <taxon>Burkholderiales</taxon>
        <taxon>Sphaerotilaceae</taxon>
        <taxon>Piscinibacter</taxon>
    </lineage>
</organism>
<reference evidence="2 3" key="2">
    <citation type="journal article" date="2016" name="Science">
        <title>A bacterium that degrades and assimilates poly(ethylene terephthalate).</title>
        <authorList>
            <person name="Yoshida S."/>
            <person name="Hiraga K."/>
            <person name="Takehana T."/>
            <person name="Taniguchi I."/>
            <person name="Yamaji H."/>
            <person name="Maeda Y."/>
            <person name="Toyohara K."/>
            <person name="Miyamoto K."/>
            <person name="Kimura Y."/>
            <person name="Oda K."/>
        </authorList>
    </citation>
    <scope>NUCLEOTIDE SEQUENCE [LARGE SCALE GENOMIC DNA]</scope>
    <source>
        <strain evidence="3">NBRC 110686 / TISTR 2288 / 201-F6</strain>
    </source>
</reference>
<dbReference type="OrthoDB" id="9154044at2"/>
<keyword evidence="3" id="KW-1185">Reference proteome</keyword>
<feature type="compositionally biased region" description="Pro residues" evidence="1">
    <location>
        <begin position="163"/>
        <end position="176"/>
    </location>
</feature>
<dbReference type="Proteomes" id="UP000037660">
    <property type="component" value="Unassembled WGS sequence"/>
</dbReference>
<feature type="compositionally biased region" description="Low complexity" evidence="1">
    <location>
        <begin position="148"/>
        <end position="162"/>
    </location>
</feature>
<accession>A0A0K8P969</accession>
<dbReference type="RefSeq" id="WP_054022895.1">
    <property type="nucleotide sequence ID" value="NZ_BBYR01000186.1"/>
</dbReference>
<gene>
    <name evidence="2" type="ORF">ISF6_0946</name>
</gene>
<reference evidence="3" key="1">
    <citation type="submission" date="2015-07" db="EMBL/GenBank/DDBJ databases">
        <title>Discovery of a poly(ethylene terephthalate assimilation.</title>
        <authorList>
            <person name="Yoshida S."/>
            <person name="Hiraga K."/>
            <person name="Takehana T."/>
            <person name="Taniguchi I."/>
            <person name="Yamaji H."/>
            <person name="Maeda Y."/>
            <person name="Toyohara K."/>
            <person name="Miyamoto K."/>
            <person name="Kimura Y."/>
            <person name="Oda K."/>
        </authorList>
    </citation>
    <scope>NUCLEOTIDE SEQUENCE [LARGE SCALE GENOMIC DNA]</scope>
    <source>
        <strain evidence="3">NBRC 110686 / TISTR 2288 / 201-F6</strain>
    </source>
</reference>
<evidence type="ECO:0008006" key="4">
    <source>
        <dbReference type="Google" id="ProtNLM"/>
    </source>
</evidence>
<feature type="compositionally biased region" description="Low complexity" evidence="1">
    <location>
        <begin position="189"/>
        <end position="198"/>
    </location>
</feature>
<evidence type="ECO:0000313" key="2">
    <source>
        <dbReference type="EMBL" id="GAP39074.1"/>
    </source>
</evidence>
<feature type="compositionally biased region" description="Pro residues" evidence="1">
    <location>
        <begin position="199"/>
        <end position="217"/>
    </location>
</feature>
<feature type="region of interest" description="Disordered" evidence="1">
    <location>
        <begin position="143"/>
        <end position="252"/>
    </location>
</feature>